<dbReference type="PROSITE" id="PS00409">
    <property type="entry name" value="PROKAR_NTER_METHYL"/>
    <property type="match status" value="1"/>
</dbReference>
<keyword evidence="5" id="KW-0997">Cell inner membrane</keyword>
<keyword evidence="4" id="KW-0488">Methylation</keyword>
<dbReference type="Pfam" id="PF07963">
    <property type="entry name" value="N_methyl"/>
    <property type="match status" value="1"/>
</dbReference>
<evidence type="ECO:0000256" key="9">
    <source>
        <dbReference type="ARBA" id="ARBA00025772"/>
    </source>
</evidence>
<dbReference type="InterPro" id="IPR022346">
    <property type="entry name" value="T2SS_GspH"/>
</dbReference>
<sequence length="174" mass="18942">MSRAIISAPSRGFTLIEMLVVLMIMGLFIGLVSAITQPDDRAILKLEADRMAQLLDFAATEARLTGKSIAWTADESGYRFWRLDDDGTWSEIRDSDLLRALTLPQGMMVSDFRVENMKPQGAMRLEFTPQGSSLAFTIGMALGKEHIAVTGSPVGDVRVAVPGEGPENGQVALR</sequence>
<evidence type="ECO:0000256" key="7">
    <source>
        <dbReference type="ARBA" id="ARBA00022989"/>
    </source>
</evidence>
<evidence type="ECO:0000256" key="8">
    <source>
        <dbReference type="ARBA" id="ARBA00023136"/>
    </source>
</evidence>
<dbReference type="InterPro" id="IPR045584">
    <property type="entry name" value="Pilin-like"/>
</dbReference>
<evidence type="ECO:0000256" key="3">
    <source>
        <dbReference type="ARBA" id="ARBA00022475"/>
    </source>
</evidence>
<accession>A0A916N8P7</accession>
<evidence type="ECO:0000256" key="11">
    <source>
        <dbReference type="SAM" id="Phobius"/>
    </source>
</evidence>
<dbReference type="Gene3D" id="3.55.40.10">
    <property type="entry name" value="minor pseudopilin epsh domain"/>
    <property type="match status" value="1"/>
</dbReference>
<keyword evidence="8 11" id="KW-0472">Membrane</keyword>
<evidence type="ECO:0000256" key="2">
    <source>
        <dbReference type="ARBA" id="ARBA00021549"/>
    </source>
</evidence>
<dbReference type="EMBL" id="CAJQUM010000001">
    <property type="protein sequence ID" value="CAG4883512.1"/>
    <property type="molecule type" value="Genomic_DNA"/>
</dbReference>
<evidence type="ECO:0000256" key="6">
    <source>
        <dbReference type="ARBA" id="ARBA00022692"/>
    </source>
</evidence>
<dbReference type="Pfam" id="PF12019">
    <property type="entry name" value="GspH"/>
    <property type="match status" value="1"/>
</dbReference>
<evidence type="ECO:0000256" key="5">
    <source>
        <dbReference type="ARBA" id="ARBA00022519"/>
    </source>
</evidence>
<name>A0A916N8P7_9PROT</name>
<comment type="caution">
    <text evidence="13">The sequence shown here is derived from an EMBL/GenBank/DDBJ whole genome shotgun (WGS) entry which is preliminary data.</text>
</comment>
<dbReference type="GO" id="GO:0015628">
    <property type="term" value="P:protein secretion by the type II secretion system"/>
    <property type="evidence" value="ECO:0007669"/>
    <property type="project" value="InterPro"/>
</dbReference>
<comment type="subcellular location">
    <subcellularLocation>
        <location evidence="1">Cell inner membrane</location>
        <topology evidence="1">Single-pass membrane protein</topology>
    </subcellularLocation>
</comment>
<dbReference type="NCBIfam" id="TIGR02532">
    <property type="entry name" value="IV_pilin_GFxxxE"/>
    <property type="match status" value="1"/>
</dbReference>
<dbReference type="Proteomes" id="UP000742786">
    <property type="component" value="Unassembled WGS sequence"/>
</dbReference>
<evidence type="ECO:0000313" key="14">
    <source>
        <dbReference type="Proteomes" id="UP000742786"/>
    </source>
</evidence>
<dbReference type="GO" id="GO:0015627">
    <property type="term" value="C:type II protein secretion system complex"/>
    <property type="evidence" value="ECO:0007669"/>
    <property type="project" value="InterPro"/>
</dbReference>
<comment type="similarity">
    <text evidence="9">Belongs to the GSP H family.</text>
</comment>
<feature type="domain" description="General secretion pathway GspH" evidence="12">
    <location>
        <begin position="47"/>
        <end position="155"/>
    </location>
</feature>
<gene>
    <name evidence="13" type="ORF">GTOL_11395</name>
</gene>
<dbReference type="GO" id="GO:0005886">
    <property type="term" value="C:plasma membrane"/>
    <property type="evidence" value="ECO:0007669"/>
    <property type="project" value="UniProtKB-SubCell"/>
</dbReference>
<keyword evidence="3" id="KW-1003">Cell membrane</keyword>
<reference evidence="13" key="1">
    <citation type="submission" date="2021-04" db="EMBL/GenBank/DDBJ databases">
        <authorList>
            <person name="Hornung B."/>
        </authorList>
    </citation>
    <scope>NUCLEOTIDE SEQUENCE</scope>
    <source>
        <strain evidence="13">G5G6</strain>
    </source>
</reference>
<organism evidence="13 14">
    <name type="scientific">Georgfuchsia toluolica</name>
    <dbReference type="NCBI Taxonomy" id="424218"/>
    <lineage>
        <taxon>Bacteria</taxon>
        <taxon>Pseudomonadati</taxon>
        <taxon>Pseudomonadota</taxon>
        <taxon>Betaproteobacteria</taxon>
        <taxon>Nitrosomonadales</taxon>
        <taxon>Sterolibacteriaceae</taxon>
        <taxon>Georgfuchsia</taxon>
    </lineage>
</organism>
<evidence type="ECO:0000259" key="12">
    <source>
        <dbReference type="Pfam" id="PF12019"/>
    </source>
</evidence>
<feature type="transmembrane region" description="Helical" evidence="11">
    <location>
        <begin position="12"/>
        <end position="35"/>
    </location>
</feature>
<evidence type="ECO:0000256" key="10">
    <source>
        <dbReference type="ARBA" id="ARBA00030775"/>
    </source>
</evidence>
<dbReference type="RefSeq" id="WP_220635472.1">
    <property type="nucleotide sequence ID" value="NZ_CAJQUM010000001.1"/>
</dbReference>
<proteinExistence type="inferred from homology"/>
<dbReference type="SUPFAM" id="SSF54523">
    <property type="entry name" value="Pili subunits"/>
    <property type="match status" value="1"/>
</dbReference>
<protein>
    <recommendedName>
        <fullName evidence="2">Type II secretion system protein H</fullName>
    </recommendedName>
    <alternativeName>
        <fullName evidence="10">General secretion pathway protein H</fullName>
    </alternativeName>
</protein>
<keyword evidence="7 11" id="KW-1133">Transmembrane helix</keyword>
<evidence type="ECO:0000256" key="1">
    <source>
        <dbReference type="ARBA" id="ARBA00004377"/>
    </source>
</evidence>
<evidence type="ECO:0000313" key="13">
    <source>
        <dbReference type="EMBL" id="CAG4883512.1"/>
    </source>
</evidence>
<keyword evidence="6 11" id="KW-0812">Transmembrane</keyword>
<evidence type="ECO:0000256" key="4">
    <source>
        <dbReference type="ARBA" id="ARBA00022481"/>
    </source>
</evidence>
<dbReference type="AlphaFoldDB" id="A0A916N8P7"/>
<dbReference type="InterPro" id="IPR012902">
    <property type="entry name" value="N_methyl_site"/>
</dbReference>
<keyword evidence="14" id="KW-1185">Reference proteome</keyword>